<dbReference type="AlphaFoldDB" id="A0A0J1GTM1"/>
<evidence type="ECO:0000313" key="1">
    <source>
        <dbReference type="EMBL" id="KLV03085.1"/>
    </source>
</evidence>
<proteinExistence type="predicted"/>
<accession>A0A0J1GTM1</accession>
<protein>
    <submittedName>
        <fullName evidence="1">Uncharacterized protein</fullName>
    </submittedName>
</protein>
<dbReference type="OrthoDB" id="5879551at2"/>
<evidence type="ECO:0000313" key="2">
    <source>
        <dbReference type="Proteomes" id="UP000036426"/>
    </source>
</evidence>
<name>A0A0J1GTM1_9GAMM</name>
<dbReference type="Proteomes" id="UP000036426">
    <property type="component" value="Unassembled WGS sequence"/>
</dbReference>
<dbReference type="RefSeq" id="WP_047872430.1">
    <property type="nucleotide sequence ID" value="NZ_BMYC01000011.1"/>
</dbReference>
<organism evidence="1 2">
    <name type="scientific">Photobacterium aphoticum</name>
    <dbReference type="NCBI Taxonomy" id="754436"/>
    <lineage>
        <taxon>Bacteria</taxon>
        <taxon>Pseudomonadati</taxon>
        <taxon>Pseudomonadota</taxon>
        <taxon>Gammaproteobacteria</taxon>
        <taxon>Vibrionales</taxon>
        <taxon>Vibrionaceae</taxon>
        <taxon>Photobacterium</taxon>
    </lineage>
</organism>
<gene>
    <name evidence="1" type="ORF">ABT58_00760</name>
</gene>
<reference evidence="1 2" key="1">
    <citation type="submission" date="2015-05" db="EMBL/GenBank/DDBJ databases">
        <title>Photobacterium galathea sp. nov.</title>
        <authorList>
            <person name="Machado H."/>
            <person name="Gram L."/>
        </authorList>
    </citation>
    <scope>NUCLEOTIDE SEQUENCE [LARGE SCALE GENOMIC DNA]</scope>
    <source>
        <strain evidence="1 2">DSM 25995</strain>
    </source>
</reference>
<dbReference type="PATRIC" id="fig|754436.4.peg.161"/>
<keyword evidence="2" id="KW-1185">Reference proteome</keyword>
<sequence length="72" mass="8299">MKKMNSAYRLQIIREVATRRRLTSRGDPMACHISELLDAHHDKPAVPDKHFNGCHYDANIGGWVSNLWDPKK</sequence>
<dbReference type="EMBL" id="LDOV01000001">
    <property type="protein sequence ID" value="KLV03085.1"/>
    <property type="molecule type" value="Genomic_DNA"/>
</dbReference>
<comment type="caution">
    <text evidence="1">The sequence shown here is derived from an EMBL/GenBank/DDBJ whole genome shotgun (WGS) entry which is preliminary data.</text>
</comment>